<gene>
    <name evidence="1" type="ORF">BB934_35625</name>
</gene>
<evidence type="ECO:0000313" key="1">
    <source>
        <dbReference type="EMBL" id="ANY83588.1"/>
    </source>
</evidence>
<dbReference type="RefSeq" id="WP_099514581.1">
    <property type="nucleotide sequence ID" value="NZ_CP016618.1"/>
</dbReference>
<proteinExistence type="predicted"/>
<keyword evidence="1" id="KW-0614">Plasmid</keyword>
<dbReference type="KEGG" id="moc:BB934_35625"/>
<organism evidence="1">
    <name type="scientific">Microvirga ossetica</name>
    <dbReference type="NCBI Taxonomy" id="1882682"/>
    <lineage>
        <taxon>Bacteria</taxon>
        <taxon>Pseudomonadati</taxon>
        <taxon>Pseudomonadota</taxon>
        <taxon>Alphaproteobacteria</taxon>
        <taxon>Hyphomicrobiales</taxon>
        <taxon>Methylobacteriaceae</taxon>
        <taxon>Microvirga</taxon>
    </lineage>
</organism>
<protein>
    <submittedName>
        <fullName evidence="1">Uncharacterized protein</fullName>
    </submittedName>
</protein>
<geneLocation type="plasmid" evidence="1">
    <name>unnamed3</name>
</geneLocation>
<dbReference type="AlphaFoldDB" id="A0A1B2EUE4"/>
<name>A0A1B2EUE4_9HYPH</name>
<reference evidence="1" key="1">
    <citation type="submission" date="2016-07" db="EMBL/GenBank/DDBJ databases">
        <title>Microvirga ossetica sp. nov. a new species of rhizobia isolated from root nodules of the legume species Vicia alpestris Steven originated from North Ossetia region in the Caucasus.</title>
        <authorList>
            <person name="Safronova V.I."/>
            <person name="Kuznetsova I.G."/>
            <person name="Sazanova A.L."/>
            <person name="Belimov A."/>
            <person name="Andronov E."/>
            <person name="Osledkin Y.S."/>
            <person name="Onishchuk O.P."/>
            <person name="Kurchak O.N."/>
            <person name="Shaposhnikov A.I."/>
            <person name="Willems A."/>
            <person name="Tikhonovich I.A."/>
        </authorList>
    </citation>
    <scope>NUCLEOTIDE SEQUENCE [LARGE SCALE GENOMIC DNA]</scope>
    <source>
        <strain evidence="1">V5/3M</strain>
        <plasmid evidence="1">unnamed3</plasmid>
    </source>
</reference>
<sequence>MVKERTLLKQAVDELATLEPRGDDPTHYQAERYTSALAEWSKRLAISTLELNQLVLIRKLFGVGTDPSLPSFEPFHTGGYAKWRGLSKMVK</sequence>
<dbReference type="EMBL" id="CP016618">
    <property type="protein sequence ID" value="ANY83588.1"/>
    <property type="molecule type" value="Genomic_DNA"/>
</dbReference>
<accession>A0A1B2EUE4</accession>